<dbReference type="Proteomes" id="UP000257200">
    <property type="component" value="Unplaced"/>
</dbReference>
<dbReference type="SMART" id="SM00102">
    <property type="entry name" value="ADF"/>
    <property type="match status" value="1"/>
</dbReference>
<dbReference type="AlphaFoldDB" id="A0A3Q1FZB1"/>
<organism evidence="4 5">
    <name type="scientific">Acanthochromis polyacanthus</name>
    <name type="common">spiny chromis</name>
    <dbReference type="NCBI Taxonomy" id="80966"/>
    <lineage>
        <taxon>Eukaryota</taxon>
        <taxon>Metazoa</taxon>
        <taxon>Chordata</taxon>
        <taxon>Craniata</taxon>
        <taxon>Vertebrata</taxon>
        <taxon>Euteleostomi</taxon>
        <taxon>Actinopterygii</taxon>
        <taxon>Neopterygii</taxon>
        <taxon>Teleostei</taxon>
        <taxon>Neoteleostei</taxon>
        <taxon>Acanthomorphata</taxon>
        <taxon>Ovalentaria</taxon>
        <taxon>Pomacentridae</taxon>
        <taxon>Acanthochromis</taxon>
    </lineage>
</organism>
<dbReference type="Ensembl" id="ENSAPOT00000017448.1">
    <property type="protein sequence ID" value="ENSAPOP00000020967.1"/>
    <property type="gene ID" value="ENSAPOG00000001256.1"/>
</dbReference>
<keyword evidence="2" id="KW-0009">Actin-binding</keyword>
<dbReference type="GO" id="GO:0030042">
    <property type="term" value="P:actin filament depolymerization"/>
    <property type="evidence" value="ECO:0007669"/>
    <property type="project" value="InterPro"/>
</dbReference>
<accession>A0A3Q1FZB1</accession>
<dbReference type="InterPro" id="IPR002108">
    <property type="entry name" value="ADF-H"/>
</dbReference>
<dbReference type="InterPro" id="IPR029006">
    <property type="entry name" value="ADF-H/Gelsolin-like_dom_sf"/>
</dbReference>
<evidence type="ECO:0000256" key="2">
    <source>
        <dbReference type="ARBA" id="ARBA00023203"/>
    </source>
</evidence>
<dbReference type="PANTHER" id="PTHR11913">
    <property type="entry name" value="COFILIN-RELATED"/>
    <property type="match status" value="1"/>
</dbReference>
<reference evidence="4" key="2">
    <citation type="submission" date="2025-09" db="UniProtKB">
        <authorList>
            <consortium name="Ensembl"/>
        </authorList>
    </citation>
    <scope>IDENTIFICATION</scope>
</reference>
<keyword evidence="5" id="KW-1185">Reference proteome</keyword>
<dbReference type="STRING" id="80966.ENSAPOP00000020967"/>
<dbReference type="PROSITE" id="PS51263">
    <property type="entry name" value="ADF_H"/>
    <property type="match status" value="1"/>
</dbReference>
<evidence type="ECO:0000313" key="4">
    <source>
        <dbReference type="Ensembl" id="ENSAPOP00000020967.1"/>
    </source>
</evidence>
<evidence type="ECO:0000313" key="5">
    <source>
        <dbReference type="Proteomes" id="UP000257200"/>
    </source>
</evidence>
<dbReference type="InParanoid" id="A0A3Q1FZB1"/>
<dbReference type="GeneTree" id="ENSGT00950000183000"/>
<name>A0A3Q1FZB1_9TELE</name>
<feature type="domain" description="ADF-H" evidence="3">
    <location>
        <begin position="2"/>
        <end position="148"/>
    </location>
</feature>
<dbReference type="GO" id="GO:0015629">
    <property type="term" value="C:actin cytoskeleton"/>
    <property type="evidence" value="ECO:0007669"/>
    <property type="project" value="InterPro"/>
</dbReference>
<evidence type="ECO:0000259" key="3">
    <source>
        <dbReference type="PROSITE" id="PS51263"/>
    </source>
</evidence>
<evidence type="ECO:0000256" key="1">
    <source>
        <dbReference type="ARBA" id="ARBA00006844"/>
    </source>
</evidence>
<dbReference type="SUPFAM" id="SSF55753">
    <property type="entry name" value="Actin depolymerizing proteins"/>
    <property type="match status" value="1"/>
</dbReference>
<dbReference type="GO" id="GO:0003779">
    <property type="term" value="F:actin binding"/>
    <property type="evidence" value="ECO:0007669"/>
    <property type="project" value="UniProtKB-KW"/>
</dbReference>
<sequence length="163" mass="18825">MASGVAVCDEVKNLYDTMKVVHNEDKPEDRVRLAIFKIVKNNEVIEISKKYTQKDLGDSTPFSIFCQEMDECPCFYALYDCHFETESHVEKDELIFITWTSDAGAIKNKMLYSSSKEQLKKCFQGVKHTMQLNDRSDWSKKTIAEKLQDKNSLRVAKIDNVPI</sequence>
<comment type="similarity">
    <text evidence="1">Belongs to the actin-binding proteins ADF family.</text>
</comment>
<dbReference type="Gene3D" id="3.40.20.10">
    <property type="entry name" value="Severin"/>
    <property type="match status" value="1"/>
</dbReference>
<reference evidence="4" key="1">
    <citation type="submission" date="2025-08" db="UniProtKB">
        <authorList>
            <consortium name="Ensembl"/>
        </authorList>
    </citation>
    <scope>IDENTIFICATION</scope>
</reference>
<dbReference type="InterPro" id="IPR017904">
    <property type="entry name" value="ADF/Cofilin"/>
</dbReference>
<dbReference type="CDD" id="cd11286">
    <property type="entry name" value="ADF_cofilin_like"/>
    <property type="match status" value="1"/>
</dbReference>
<dbReference type="Pfam" id="PF00241">
    <property type="entry name" value="Cofilin_ADF"/>
    <property type="match status" value="1"/>
</dbReference>
<protein>
    <submittedName>
        <fullName evidence="4">Destrin-like</fullName>
    </submittedName>
</protein>
<proteinExistence type="inferred from homology"/>